<organism evidence="2 3">
    <name type="scientific">Caballeronia sordidicola</name>
    <name type="common">Burkholderia sordidicola</name>
    <dbReference type="NCBI Taxonomy" id="196367"/>
    <lineage>
        <taxon>Bacteria</taxon>
        <taxon>Pseudomonadati</taxon>
        <taxon>Pseudomonadota</taxon>
        <taxon>Betaproteobacteria</taxon>
        <taxon>Burkholderiales</taxon>
        <taxon>Burkholderiaceae</taxon>
        <taxon>Caballeronia</taxon>
    </lineage>
</organism>
<name>A0A158GXB0_CABSO</name>
<evidence type="ECO:0000313" key="3">
    <source>
        <dbReference type="Proteomes" id="UP000054893"/>
    </source>
</evidence>
<dbReference type="CDD" id="cd07067">
    <property type="entry name" value="HP_PGM_like"/>
    <property type="match status" value="1"/>
</dbReference>
<dbReference type="EMBL" id="FCOC02000011">
    <property type="protein sequence ID" value="SAL36682.1"/>
    <property type="molecule type" value="Genomic_DNA"/>
</dbReference>
<dbReference type="Pfam" id="PF00300">
    <property type="entry name" value="His_Phos_1"/>
    <property type="match status" value="1"/>
</dbReference>
<dbReference type="GO" id="GO:0043755">
    <property type="term" value="F:alpha-ribazole phosphatase activity"/>
    <property type="evidence" value="ECO:0007669"/>
    <property type="project" value="UniProtKB-UniRule"/>
</dbReference>
<dbReference type="SMART" id="SM00855">
    <property type="entry name" value="PGAM"/>
    <property type="match status" value="1"/>
</dbReference>
<reference evidence="2 3" key="1">
    <citation type="submission" date="2016-01" db="EMBL/GenBank/DDBJ databases">
        <authorList>
            <person name="Oliw E.H."/>
        </authorList>
    </citation>
    <scope>NUCLEOTIDE SEQUENCE [LARGE SCALE GENOMIC DNA]</scope>
    <source>
        <strain evidence="2">LMG 22029</strain>
    </source>
</reference>
<dbReference type="SUPFAM" id="SSF53254">
    <property type="entry name" value="Phosphoglycerate mutase-like"/>
    <property type="match status" value="1"/>
</dbReference>
<protein>
    <recommendedName>
        <fullName evidence="1">Alpha-ribazole phosphatase</fullName>
        <ecNumber evidence="1">3.1.3.73</ecNumber>
    </recommendedName>
</protein>
<dbReference type="Proteomes" id="UP000054893">
    <property type="component" value="Unassembled WGS sequence"/>
</dbReference>
<dbReference type="OrthoDB" id="5296884at2"/>
<dbReference type="Gene3D" id="3.40.50.1240">
    <property type="entry name" value="Phosphoglycerate mutase-like"/>
    <property type="match status" value="1"/>
</dbReference>
<accession>A0A158GXB0</accession>
<dbReference type="GO" id="GO:0009236">
    <property type="term" value="P:cobalamin biosynthetic process"/>
    <property type="evidence" value="ECO:0007669"/>
    <property type="project" value="UniProtKB-UniRule"/>
</dbReference>
<dbReference type="RefSeq" id="WP_060856853.1">
    <property type="nucleotide sequence ID" value="NZ_FCOC02000011.1"/>
</dbReference>
<sequence>MDLVLIRHPAVGIDAGICYGRTDVPLRANAAESARLLSERLQTLKVPDASGGLYTSPLSRCRLLAEALGPVHASDARLQELDFGAWEGQRWDGLDRAMLDAWAADLEHAREHGGESVAQFAKRVAGWADSVCTADHEGPVHVITHAGVMRVMTGHLLGIARANVIQWPLDFGAIVWLRRARGQWLLVRWNA</sequence>
<evidence type="ECO:0000313" key="2">
    <source>
        <dbReference type="EMBL" id="SAL36682.1"/>
    </source>
</evidence>
<dbReference type="InterPro" id="IPR017578">
    <property type="entry name" value="Ribazole_CobC"/>
</dbReference>
<evidence type="ECO:0000256" key="1">
    <source>
        <dbReference type="NCBIfam" id="TIGR03162"/>
    </source>
</evidence>
<dbReference type="InterPro" id="IPR029033">
    <property type="entry name" value="His_PPase_superfam"/>
</dbReference>
<dbReference type="InterPro" id="IPR013078">
    <property type="entry name" value="His_Pase_superF_clade-1"/>
</dbReference>
<dbReference type="NCBIfam" id="TIGR03162">
    <property type="entry name" value="ribazole_cobC"/>
    <property type="match status" value="1"/>
</dbReference>
<gene>
    <name evidence="2" type="ORF">AWB64_03736</name>
</gene>
<dbReference type="EC" id="3.1.3.73" evidence="1"/>
<proteinExistence type="predicted"/>
<dbReference type="AlphaFoldDB" id="A0A158GXB0"/>